<keyword evidence="3" id="KW-1185">Reference proteome</keyword>
<gene>
    <name evidence="2" type="primary">Vigan.03G206600</name>
    <name evidence="2" type="ORF">VIGAN_03206600</name>
</gene>
<reference evidence="2 3" key="1">
    <citation type="journal article" date="2015" name="Sci. Rep.">
        <title>The power of single molecule real-time sequencing technology in the de novo assembly of a eukaryotic genome.</title>
        <authorList>
            <person name="Sakai H."/>
            <person name="Naito K."/>
            <person name="Ogiso-Tanaka E."/>
            <person name="Takahashi Y."/>
            <person name="Iseki K."/>
            <person name="Muto C."/>
            <person name="Satou K."/>
            <person name="Teruya K."/>
            <person name="Shiroma A."/>
            <person name="Shimoji M."/>
            <person name="Hirano T."/>
            <person name="Itoh T."/>
            <person name="Kaga A."/>
            <person name="Tomooka N."/>
        </authorList>
    </citation>
    <scope>NUCLEOTIDE SEQUENCE [LARGE SCALE GENOMIC DNA]</scope>
    <source>
        <strain evidence="3">cv. Shumari</strain>
    </source>
</reference>
<dbReference type="EMBL" id="AP015036">
    <property type="protein sequence ID" value="BAT82108.1"/>
    <property type="molecule type" value="Genomic_DNA"/>
</dbReference>
<evidence type="ECO:0008006" key="4">
    <source>
        <dbReference type="Google" id="ProtNLM"/>
    </source>
</evidence>
<keyword evidence="1" id="KW-1133">Transmembrane helix</keyword>
<keyword evidence="1" id="KW-0472">Membrane</keyword>
<dbReference type="Proteomes" id="UP000291084">
    <property type="component" value="Chromosome 3"/>
</dbReference>
<dbReference type="AlphaFoldDB" id="A0A0S3RNE3"/>
<accession>A0A0S3RNE3</accession>
<protein>
    <recommendedName>
        <fullName evidence="4">Serine-threonine/tyrosine-protein kinase catalytic domain-containing protein</fullName>
    </recommendedName>
</protein>
<organism evidence="2 3">
    <name type="scientific">Vigna angularis var. angularis</name>
    <dbReference type="NCBI Taxonomy" id="157739"/>
    <lineage>
        <taxon>Eukaryota</taxon>
        <taxon>Viridiplantae</taxon>
        <taxon>Streptophyta</taxon>
        <taxon>Embryophyta</taxon>
        <taxon>Tracheophyta</taxon>
        <taxon>Spermatophyta</taxon>
        <taxon>Magnoliopsida</taxon>
        <taxon>eudicotyledons</taxon>
        <taxon>Gunneridae</taxon>
        <taxon>Pentapetalae</taxon>
        <taxon>rosids</taxon>
        <taxon>fabids</taxon>
        <taxon>Fabales</taxon>
        <taxon>Fabaceae</taxon>
        <taxon>Papilionoideae</taxon>
        <taxon>50 kb inversion clade</taxon>
        <taxon>NPAAA clade</taxon>
        <taxon>indigoferoid/millettioid clade</taxon>
        <taxon>Phaseoleae</taxon>
        <taxon>Vigna</taxon>
    </lineage>
</organism>
<evidence type="ECO:0000313" key="3">
    <source>
        <dbReference type="Proteomes" id="UP000291084"/>
    </source>
</evidence>
<proteinExistence type="predicted"/>
<name>A0A0S3RNE3_PHAAN</name>
<keyword evidence="1" id="KW-0812">Transmembrane</keyword>
<evidence type="ECO:0000313" key="2">
    <source>
        <dbReference type="EMBL" id="BAT82108.1"/>
    </source>
</evidence>
<sequence length="78" mass="8741">MEEIFEESIREGSVKTMERFVYVGMLCSHLVVAFRPTIVEALKMLEGDIDIPELPERPVPLGHASFQSSVLHGLQRSG</sequence>
<evidence type="ECO:0000256" key="1">
    <source>
        <dbReference type="SAM" id="Phobius"/>
    </source>
</evidence>
<feature type="transmembrane region" description="Helical" evidence="1">
    <location>
        <begin position="20"/>
        <end position="38"/>
    </location>
</feature>